<keyword evidence="2" id="KW-1185">Reference proteome</keyword>
<dbReference type="InterPro" id="IPR011032">
    <property type="entry name" value="GroES-like_sf"/>
</dbReference>
<gene>
    <name evidence="1" type="ORF">B0J12DRAFT_151271</name>
</gene>
<dbReference type="EMBL" id="JAGTJR010000019">
    <property type="protein sequence ID" value="KAH7045118.1"/>
    <property type="molecule type" value="Genomic_DNA"/>
</dbReference>
<comment type="caution">
    <text evidence="1">The sequence shown here is derived from an EMBL/GenBank/DDBJ whole genome shotgun (WGS) entry which is preliminary data.</text>
</comment>
<name>A0ABQ8G4X2_9PEZI</name>
<organism evidence="1 2">
    <name type="scientific">Macrophomina phaseolina</name>
    <dbReference type="NCBI Taxonomy" id="35725"/>
    <lineage>
        <taxon>Eukaryota</taxon>
        <taxon>Fungi</taxon>
        <taxon>Dikarya</taxon>
        <taxon>Ascomycota</taxon>
        <taxon>Pezizomycotina</taxon>
        <taxon>Dothideomycetes</taxon>
        <taxon>Dothideomycetes incertae sedis</taxon>
        <taxon>Botryosphaeriales</taxon>
        <taxon>Botryosphaeriaceae</taxon>
        <taxon>Macrophomina</taxon>
    </lineage>
</organism>
<protein>
    <recommendedName>
        <fullName evidence="3">Alcohol dehydrogenase superfamily zinc-containing</fullName>
    </recommendedName>
</protein>
<dbReference type="SUPFAM" id="SSF50129">
    <property type="entry name" value="GroES-like"/>
    <property type="match status" value="1"/>
</dbReference>
<accession>A0ABQ8G4X2</accession>
<proteinExistence type="predicted"/>
<dbReference type="Proteomes" id="UP000774617">
    <property type="component" value="Unassembled WGS sequence"/>
</dbReference>
<dbReference type="Gene3D" id="3.90.180.10">
    <property type="entry name" value="Medium-chain alcohol dehydrogenases, catalytic domain"/>
    <property type="match status" value="1"/>
</dbReference>
<evidence type="ECO:0000313" key="1">
    <source>
        <dbReference type="EMBL" id="KAH7045118.1"/>
    </source>
</evidence>
<reference evidence="1 2" key="1">
    <citation type="journal article" date="2021" name="Nat. Commun.">
        <title>Genetic determinants of endophytism in the Arabidopsis root mycobiome.</title>
        <authorList>
            <person name="Mesny F."/>
            <person name="Miyauchi S."/>
            <person name="Thiergart T."/>
            <person name="Pickel B."/>
            <person name="Atanasova L."/>
            <person name="Karlsson M."/>
            <person name="Huettel B."/>
            <person name="Barry K.W."/>
            <person name="Haridas S."/>
            <person name="Chen C."/>
            <person name="Bauer D."/>
            <person name="Andreopoulos W."/>
            <person name="Pangilinan J."/>
            <person name="LaButti K."/>
            <person name="Riley R."/>
            <person name="Lipzen A."/>
            <person name="Clum A."/>
            <person name="Drula E."/>
            <person name="Henrissat B."/>
            <person name="Kohler A."/>
            <person name="Grigoriev I.V."/>
            <person name="Martin F.M."/>
            <person name="Hacquard S."/>
        </authorList>
    </citation>
    <scope>NUCLEOTIDE SEQUENCE [LARGE SCALE GENOMIC DNA]</scope>
    <source>
        <strain evidence="1 2">MPI-SDFR-AT-0080</strain>
    </source>
</reference>
<sequence>MTTVLRNFAAKQAEAVWARSDQDRPAHTDISTLAATVANCQTTAAKNMEALMWIGKIDCRFGRQFLWVASARPPAESQVGTSIAKIVHDHDVIKVTETTVCGSDIHIMPGVIVQVAEGEVLCHEFRSIVDSVRPTITQGFEGRQPYSQQRDVIYGHNSSRCCSP</sequence>
<evidence type="ECO:0000313" key="2">
    <source>
        <dbReference type="Proteomes" id="UP000774617"/>
    </source>
</evidence>
<evidence type="ECO:0008006" key="3">
    <source>
        <dbReference type="Google" id="ProtNLM"/>
    </source>
</evidence>